<evidence type="ECO:0000313" key="7">
    <source>
        <dbReference type="Proteomes" id="UP000799750"/>
    </source>
</evidence>
<evidence type="ECO:0000256" key="4">
    <source>
        <dbReference type="ARBA" id="ARBA00023136"/>
    </source>
</evidence>
<reference evidence="6" key="1">
    <citation type="journal article" date="2020" name="Stud. Mycol.">
        <title>101 Dothideomycetes genomes: a test case for predicting lifestyles and emergence of pathogens.</title>
        <authorList>
            <person name="Haridas S."/>
            <person name="Albert R."/>
            <person name="Binder M."/>
            <person name="Bloem J."/>
            <person name="Labutti K."/>
            <person name="Salamov A."/>
            <person name="Andreopoulos B."/>
            <person name="Baker S."/>
            <person name="Barry K."/>
            <person name="Bills G."/>
            <person name="Bluhm B."/>
            <person name="Cannon C."/>
            <person name="Castanera R."/>
            <person name="Culley D."/>
            <person name="Daum C."/>
            <person name="Ezra D."/>
            <person name="Gonzalez J."/>
            <person name="Henrissat B."/>
            <person name="Kuo A."/>
            <person name="Liang C."/>
            <person name="Lipzen A."/>
            <person name="Lutzoni F."/>
            <person name="Magnuson J."/>
            <person name="Mondo S."/>
            <person name="Nolan M."/>
            <person name="Ohm R."/>
            <person name="Pangilinan J."/>
            <person name="Park H.-J."/>
            <person name="Ramirez L."/>
            <person name="Alfaro M."/>
            <person name="Sun H."/>
            <person name="Tritt A."/>
            <person name="Yoshinaga Y."/>
            <person name="Zwiers L.-H."/>
            <person name="Turgeon B."/>
            <person name="Goodwin S."/>
            <person name="Spatafora J."/>
            <person name="Crous P."/>
            <person name="Grigoriev I."/>
        </authorList>
    </citation>
    <scope>NUCLEOTIDE SEQUENCE</scope>
    <source>
        <strain evidence="6">CBS 269.34</strain>
    </source>
</reference>
<organism evidence="6 7">
    <name type="scientific">Lophium mytilinum</name>
    <dbReference type="NCBI Taxonomy" id="390894"/>
    <lineage>
        <taxon>Eukaryota</taxon>
        <taxon>Fungi</taxon>
        <taxon>Dikarya</taxon>
        <taxon>Ascomycota</taxon>
        <taxon>Pezizomycotina</taxon>
        <taxon>Dothideomycetes</taxon>
        <taxon>Pleosporomycetidae</taxon>
        <taxon>Mytilinidiales</taxon>
        <taxon>Mytilinidiaceae</taxon>
        <taxon>Lophium</taxon>
    </lineage>
</organism>
<name>A0A6A6QFY0_9PEZI</name>
<feature type="transmembrane region" description="Helical" evidence="5">
    <location>
        <begin position="47"/>
        <end position="68"/>
    </location>
</feature>
<keyword evidence="3 5" id="KW-1133">Transmembrane helix</keyword>
<evidence type="ECO:0000256" key="5">
    <source>
        <dbReference type="SAM" id="Phobius"/>
    </source>
</evidence>
<evidence type="ECO:0000256" key="2">
    <source>
        <dbReference type="ARBA" id="ARBA00022692"/>
    </source>
</evidence>
<dbReference type="OrthoDB" id="3358017at2759"/>
<proteinExistence type="predicted"/>
<feature type="transmembrane region" description="Helical" evidence="5">
    <location>
        <begin position="252"/>
        <end position="272"/>
    </location>
</feature>
<keyword evidence="7" id="KW-1185">Reference proteome</keyword>
<feature type="transmembrane region" description="Helical" evidence="5">
    <location>
        <begin position="136"/>
        <end position="154"/>
    </location>
</feature>
<evidence type="ECO:0000313" key="6">
    <source>
        <dbReference type="EMBL" id="KAF2491019.1"/>
    </source>
</evidence>
<dbReference type="AlphaFoldDB" id="A0A6A6QFY0"/>
<feature type="transmembrane region" description="Helical" evidence="5">
    <location>
        <begin position="80"/>
        <end position="101"/>
    </location>
</feature>
<dbReference type="PANTHER" id="PTHR31465:SF32">
    <property type="entry name" value="DOMAIN PROTEIN, PUTATIVE-RELATED"/>
    <property type="match status" value="1"/>
</dbReference>
<gene>
    <name evidence="6" type="ORF">BU16DRAFT_585330</name>
</gene>
<keyword evidence="4 5" id="KW-0472">Membrane</keyword>
<accession>A0A6A6QFY0</accession>
<dbReference type="EMBL" id="MU004196">
    <property type="protein sequence ID" value="KAF2491019.1"/>
    <property type="molecule type" value="Genomic_DNA"/>
</dbReference>
<feature type="transmembrane region" description="Helical" evidence="5">
    <location>
        <begin position="217"/>
        <end position="237"/>
    </location>
</feature>
<feature type="transmembrane region" description="Helical" evidence="5">
    <location>
        <begin position="174"/>
        <end position="196"/>
    </location>
</feature>
<keyword evidence="2 5" id="KW-0812">Transmembrane</keyword>
<dbReference type="Pfam" id="PF04479">
    <property type="entry name" value="RTA1"/>
    <property type="match status" value="1"/>
</dbReference>
<dbReference type="InterPro" id="IPR007568">
    <property type="entry name" value="RTA1"/>
</dbReference>
<evidence type="ECO:0000256" key="1">
    <source>
        <dbReference type="ARBA" id="ARBA00004141"/>
    </source>
</evidence>
<comment type="subcellular location">
    <subcellularLocation>
        <location evidence="1">Membrane</location>
        <topology evidence="1">Multi-pass membrane protein</topology>
    </subcellularLocation>
</comment>
<sequence length="299" mass="32395">MAKDNDATNDSIWLYTPSTALAIVVATLYLIPTSLLFYQTILKYRSWFFLCVLIGSCLEVGGYIARAVSTKQVTEIPPFAASSTLIILAPIFVAAGNYLLIGRLIRVVLPPPSASATATASTSSAKRIFGLRAQHITRIFVGCDVLSCLIQASGSGIASSGNWTGNSAKVGTDVLIAGLSTQVGTFVWFLAIVWRFSVLTKRGGLVVDGAPEGWLKVLWAIYASSALILVRCVYRVIEFALGIDGYPFTHEWVFYVFESLPMLPAISVFCVYHPARYLGKAGWLQKQVSEEPGVELLPA</sequence>
<evidence type="ECO:0000256" key="3">
    <source>
        <dbReference type="ARBA" id="ARBA00022989"/>
    </source>
</evidence>
<protein>
    <submittedName>
        <fullName evidence="6">RTA1 like protein</fullName>
    </submittedName>
</protein>
<dbReference type="PANTHER" id="PTHR31465">
    <property type="entry name" value="PROTEIN RTA1-RELATED"/>
    <property type="match status" value="1"/>
</dbReference>
<feature type="transmembrane region" description="Helical" evidence="5">
    <location>
        <begin position="12"/>
        <end position="38"/>
    </location>
</feature>
<dbReference type="Proteomes" id="UP000799750">
    <property type="component" value="Unassembled WGS sequence"/>
</dbReference>
<dbReference type="GO" id="GO:0016020">
    <property type="term" value="C:membrane"/>
    <property type="evidence" value="ECO:0007669"/>
    <property type="project" value="UniProtKB-SubCell"/>
</dbReference>